<accession>A0A1I8J289</accession>
<dbReference type="PANTHER" id="PTHR28574:SF1">
    <property type="entry name" value="RIKEN CDNA 6820408C15 GENE"/>
    <property type="match status" value="1"/>
</dbReference>
<dbReference type="OrthoDB" id="10003267at2759"/>
<dbReference type="InterPro" id="IPR029236">
    <property type="entry name" value="DUF4618"/>
</dbReference>
<dbReference type="Proteomes" id="UP000095280">
    <property type="component" value="Unplaced"/>
</dbReference>
<dbReference type="PANTHER" id="PTHR28574">
    <property type="entry name" value="RIKEN CDNA 6820408C15"/>
    <property type="match status" value="1"/>
</dbReference>
<evidence type="ECO:0000313" key="1">
    <source>
        <dbReference type="Proteomes" id="UP000095280"/>
    </source>
</evidence>
<dbReference type="Pfam" id="PF15397">
    <property type="entry name" value="DUF4618"/>
    <property type="match status" value="1"/>
</dbReference>
<dbReference type="WBParaSite" id="maker-uti_cns_0045700-snap-gene-0.8-mRNA-1">
    <property type="protein sequence ID" value="maker-uti_cns_0045700-snap-gene-0.8-mRNA-1"/>
    <property type="gene ID" value="maker-uti_cns_0045700-snap-gene-0.8"/>
</dbReference>
<name>A0A1I8J289_9PLAT</name>
<dbReference type="AlphaFoldDB" id="A0A1I8J289"/>
<reference evidence="2" key="1">
    <citation type="submission" date="2016-11" db="UniProtKB">
        <authorList>
            <consortium name="WormBaseParasite"/>
        </authorList>
    </citation>
    <scope>IDENTIFICATION</scope>
</reference>
<protein>
    <submittedName>
        <fullName evidence="2">Tektin</fullName>
    </submittedName>
</protein>
<organism evidence="1 2">
    <name type="scientific">Macrostomum lignano</name>
    <dbReference type="NCBI Taxonomy" id="282301"/>
    <lineage>
        <taxon>Eukaryota</taxon>
        <taxon>Metazoa</taxon>
        <taxon>Spiralia</taxon>
        <taxon>Lophotrochozoa</taxon>
        <taxon>Platyhelminthes</taxon>
        <taxon>Rhabditophora</taxon>
        <taxon>Macrostomorpha</taxon>
        <taxon>Macrostomida</taxon>
        <taxon>Macrostomidae</taxon>
        <taxon>Macrostomum</taxon>
    </lineage>
</organism>
<dbReference type="STRING" id="282301.A0A1I8J289"/>
<keyword evidence="1" id="KW-1185">Reference proteome</keyword>
<proteinExistence type="predicted"/>
<evidence type="ECO:0000313" key="2">
    <source>
        <dbReference type="WBParaSite" id="maker-uti_cns_0045700-snap-gene-0.8-mRNA-1"/>
    </source>
</evidence>
<sequence length="345" mass="40235">MSVDYTQWERNRFPPPMEPKQQVTKPLDTESFTWGAFSISESPSRVGSACSLSKCNHPWNNFRAREAARLEEEKKKARMKEIKVKIRLHEKTLHDIKKRQTELIKSNLDMFHLIENDERVNLKSADDCLRRYQKSRDGIHLMRQRFDRQRQELQAELDELKQRLGASTQKLQSQLQAVVDEVNEIYAELALLNNYKDKIYPERLVLIHQLKQQLASAQLDNEEEEEQLLEVIQAEQRKLMGQESQSLEAMRAGVAKKALSELHPSIVGMADENRKLAQDIEFHRDLNCRLRAEIRSLEAANDALRRDPEAAVPSSMFPQIFRRQEKCTPDMDVVLDIPTRKLPII</sequence>